<evidence type="ECO:0000259" key="5">
    <source>
        <dbReference type="PROSITE" id="PS50956"/>
    </source>
</evidence>
<feature type="region of interest" description="Disordered" evidence="4">
    <location>
        <begin position="1"/>
        <end position="31"/>
    </location>
</feature>
<evidence type="ECO:0000256" key="3">
    <source>
        <dbReference type="ARBA" id="ARBA00023163"/>
    </source>
</evidence>
<dbReference type="SUPFAM" id="SSF54909">
    <property type="entry name" value="Dimeric alpha+beta barrel"/>
    <property type="match status" value="1"/>
</dbReference>
<dbReference type="GO" id="GO:0043200">
    <property type="term" value="P:response to amino acid"/>
    <property type="evidence" value="ECO:0007669"/>
    <property type="project" value="TreeGrafter"/>
</dbReference>
<sequence>MAETPEEGAPEAHGHPAHAGGSPASPSARDAGRARAFAFDHRLLDLLQRDARQTLAELGEKVGLSASAVQRRIKRYRAQRLLREVAVLDPAHFPATLAVVVVALERESARLHAALRARIRAATEVQQCFVLAGDWDYLLVLATRDVAHCREVADRLFGDQDYIKRYETRMVFEVVKQGLQLPTRAAPRRRR</sequence>
<evidence type="ECO:0000313" key="7">
    <source>
        <dbReference type="Proteomes" id="UP000636453"/>
    </source>
</evidence>
<dbReference type="PANTHER" id="PTHR30154:SF34">
    <property type="entry name" value="TRANSCRIPTIONAL REGULATOR AZLB"/>
    <property type="match status" value="1"/>
</dbReference>
<dbReference type="InterPro" id="IPR019887">
    <property type="entry name" value="Tscrpt_reg_AsnC/Lrp_C"/>
</dbReference>
<feature type="compositionally biased region" description="Low complexity" evidence="4">
    <location>
        <begin position="17"/>
        <end position="29"/>
    </location>
</feature>
<evidence type="ECO:0000256" key="1">
    <source>
        <dbReference type="ARBA" id="ARBA00023015"/>
    </source>
</evidence>
<dbReference type="GO" id="GO:0005829">
    <property type="term" value="C:cytosol"/>
    <property type="evidence" value="ECO:0007669"/>
    <property type="project" value="TreeGrafter"/>
</dbReference>
<dbReference type="EMBL" id="BNCF01000012">
    <property type="protein sequence ID" value="GHE39072.1"/>
    <property type="molecule type" value="Genomic_DNA"/>
</dbReference>
<dbReference type="Proteomes" id="UP000636453">
    <property type="component" value="Unassembled WGS sequence"/>
</dbReference>
<gene>
    <name evidence="6" type="ORF">GCM10007167_21500</name>
</gene>
<accession>A0A919DFM6</accession>
<evidence type="ECO:0000256" key="4">
    <source>
        <dbReference type="SAM" id="MobiDB-lite"/>
    </source>
</evidence>
<dbReference type="SUPFAM" id="SSF46785">
    <property type="entry name" value="Winged helix' DNA-binding domain"/>
    <property type="match status" value="1"/>
</dbReference>
<dbReference type="InterPro" id="IPR000485">
    <property type="entry name" value="AsnC-type_HTH_dom"/>
</dbReference>
<comment type="caution">
    <text evidence="6">The sequence shown here is derived from an EMBL/GenBank/DDBJ whole genome shotgun (WGS) entry which is preliminary data.</text>
</comment>
<organism evidence="6 7">
    <name type="scientific">Vulcaniibacterium thermophilum</name>
    <dbReference type="NCBI Taxonomy" id="1169913"/>
    <lineage>
        <taxon>Bacteria</taxon>
        <taxon>Pseudomonadati</taxon>
        <taxon>Pseudomonadota</taxon>
        <taxon>Gammaproteobacteria</taxon>
        <taxon>Lysobacterales</taxon>
        <taxon>Lysobacteraceae</taxon>
        <taxon>Vulcaniibacterium</taxon>
    </lineage>
</organism>
<dbReference type="PRINTS" id="PR00033">
    <property type="entry name" value="HTHASNC"/>
</dbReference>
<dbReference type="PANTHER" id="PTHR30154">
    <property type="entry name" value="LEUCINE-RESPONSIVE REGULATORY PROTEIN"/>
    <property type="match status" value="1"/>
</dbReference>
<keyword evidence="1" id="KW-0805">Transcription regulation</keyword>
<name>A0A919DFM6_9GAMM</name>
<dbReference type="Pfam" id="PF13404">
    <property type="entry name" value="HTH_AsnC-type"/>
    <property type="match status" value="1"/>
</dbReference>
<evidence type="ECO:0000256" key="2">
    <source>
        <dbReference type="ARBA" id="ARBA00023125"/>
    </source>
</evidence>
<proteinExistence type="predicted"/>
<protein>
    <submittedName>
        <fullName evidence="6">AsnC family transcriptional regulator</fullName>
    </submittedName>
</protein>
<dbReference type="Gene3D" id="3.30.70.920">
    <property type="match status" value="1"/>
</dbReference>
<dbReference type="AlphaFoldDB" id="A0A919DFM6"/>
<dbReference type="Gene3D" id="1.10.10.10">
    <property type="entry name" value="Winged helix-like DNA-binding domain superfamily/Winged helix DNA-binding domain"/>
    <property type="match status" value="1"/>
</dbReference>
<keyword evidence="7" id="KW-1185">Reference proteome</keyword>
<reference evidence="6" key="2">
    <citation type="submission" date="2020-09" db="EMBL/GenBank/DDBJ databases">
        <authorList>
            <person name="Sun Q."/>
            <person name="Kim S."/>
        </authorList>
    </citation>
    <scope>NUCLEOTIDE SEQUENCE</scope>
    <source>
        <strain evidence="6">KCTC 32020</strain>
    </source>
</reference>
<dbReference type="PROSITE" id="PS50956">
    <property type="entry name" value="HTH_ASNC_2"/>
    <property type="match status" value="1"/>
</dbReference>
<dbReference type="Pfam" id="PF01037">
    <property type="entry name" value="AsnC_trans_reg"/>
    <property type="match status" value="1"/>
</dbReference>
<dbReference type="InterPro" id="IPR036390">
    <property type="entry name" value="WH_DNA-bd_sf"/>
</dbReference>
<dbReference type="GO" id="GO:0043565">
    <property type="term" value="F:sequence-specific DNA binding"/>
    <property type="evidence" value="ECO:0007669"/>
    <property type="project" value="InterPro"/>
</dbReference>
<keyword evidence="3" id="KW-0804">Transcription</keyword>
<dbReference type="SMART" id="SM00344">
    <property type="entry name" value="HTH_ASNC"/>
    <property type="match status" value="1"/>
</dbReference>
<dbReference type="InterPro" id="IPR011008">
    <property type="entry name" value="Dimeric_a/b-barrel"/>
</dbReference>
<evidence type="ECO:0000313" key="6">
    <source>
        <dbReference type="EMBL" id="GHE39072.1"/>
    </source>
</evidence>
<dbReference type="InterPro" id="IPR036388">
    <property type="entry name" value="WH-like_DNA-bd_sf"/>
</dbReference>
<reference evidence="6" key="1">
    <citation type="journal article" date="2014" name="Int. J. Syst. Evol. Microbiol.">
        <title>Complete genome sequence of Corynebacterium casei LMG S-19264T (=DSM 44701T), isolated from a smear-ripened cheese.</title>
        <authorList>
            <consortium name="US DOE Joint Genome Institute (JGI-PGF)"/>
            <person name="Walter F."/>
            <person name="Albersmeier A."/>
            <person name="Kalinowski J."/>
            <person name="Ruckert C."/>
        </authorList>
    </citation>
    <scope>NUCLEOTIDE SEQUENCE</scope>
    <source>
        <strain evidence="6">KCTC 32020</strain>
    </source>
</reference>
<dbReference type="RefSeq" id="WP_222431790.1">
    <property type="nucleotide sequence ID" value="NZ_BNCF01000012.1"/>
</dbReference>
<feature type="domain" description="HTH asnC-type" evidence="5">
    <location>
        <begin position="38"/>
        <end position="105"/>
    </location>
</feature>
<keyword evidence="2" id="KW-0238">DNA-binding</keyword>
<dbReference type="InterPro" id="IPR019888">
    <property type="entry name" value="Tscrpt_reg_AsnC-like"/>
</dbReference>